<name>A0ABW7N375_9BACT</name>
<protein>
    <recommendedName>
        <fullName evidence="3">AbrB/MazE/SpoVT family DNA-binding domain-containing protein</fullName>
    </recommendedName>
</protein>
<gene>
    <name evidence="1" type="ORF">ACHKAR_01505</name>
</gene>
<reference evidence="1 2" key="1">
    <citation type="journal article" date="2013" name="Int. J. Syst. Evol. Microbiol.">
        <title>Marinoscillum luteum sp. nov., isolated from marine sediment.</title>
        <authorList>
            <person name="Cha I.T."/>
            <person name="Park S.J."/>
            <person name="Kim S.J."/>
            <person name="Kim J.G."/>
            <person name="Jung M.Y."/>
            <person name="Shin K.S."/>
            <person name="Kwon K.K."/>
            <person name="Yang S.H."/>
            <person name="Seo Y.S."/>
            <person name="Rhee S.K."/>
        </authorList>
    </citation>
    <scope>NUCLEOTIDE SEQUENCE [LARGE SCALE GENOMIC DNA]</scope>
    <source>
        <strain evidence="1 2">KCTC 23939</strain>
    </source>
</reference>
<sequence length="72" mass="8079">MAKRLIRISPEKIADHFQGDQYLSFVSHDATVTLATPLSLKSDTLKVKNTKGHILHLPLAQLDEIWAEVKAE</sequence>
<evidence type="ECO:0000313" key="1">
    <source>
        <dbReference type="EMBL" id="MFH6982090.1"/>
    </source>
</evidence>
<organism evidence="1 2">
    <name type="scientific">Marinoscillum luteum</name>
    <dbReference type="NCBI Taxonomy" id="861051"/>
    <lineage>
        <taxon>Bacteria</taxon>
        <taxon>Pseudomonadati</taxon>
        <taxon>Bacteroidota</taxon>
        <taxon>Cytophagia</taxon>
        <taxon>Cytophagales</taxon>
        <taxon>Reichenbachiellaceae</taxon>
        <taxon>Marinoscillum</taxon>
    </lineage>
</organism>
<dbReference type="RefSeq" id="WP_395415876.1">
    <property type="nucleotide sequence ID" value="NZ_JBIPKE010000009.1"/>
</dbReference>
<evidence type="ECO:0008006" key="3">
    <source>
        <dbReference type="Google" id="ProtNLM"/>
    </source>
</evidence>
<comment type="caution">
    <text evidence="1">The sequence shown here is derived from an EMBL/GenBank/DDBJ whole genome shotgun (WGS) entry which is preliminary data.</text>
</comment>
<dbReference type="Proteomes" id="UP001610063">
    <property type="component" value="Unassembled WGS sequence"/>
</dbReference>
<accession>A0ABW7N375</accession>
<dbReference type="EMBL" id="JBIPKE010000009">
    <property type="protein sequence ID" value="MFH6982090.1"/>
    <property type="molecule type" value="Genomic_DNA"/>
</dbReference>
<proteinExistence type="predicted"/>
<evidence type="ECO:0000313" key="2">
    <source>
        <dbReference type="Proteomes" id="UP001610063"/>
    </source>
</evidence>
<keyword evidence="2" id="KW-1185">Reference proteome</keyword>